<dbReference type="KEGG" id="nbg:DV706_12545"/>
<dbReference type="CDD" id="cd00093">
    <property type="entry name" value="HTH_XRE"/>
    <property type="match status" value="1"/>
</dbReference>
<dbReference type="SUPFAM" id="SSF53639">
    <property type="entry name" value="AraD/HMP-PK domain-like"/>
    <property type="match status" value="1"/>
</dbReference>
<dbReference type="Pfam" id="PF10120">
    <property type="entry name" value="ThiN"/>
    <property type="match status" value="1"/>
</dbReference>
<evidence type="ECO:0000259" key="1">
    <source>
        <dbReference type="PROSITE" id="PS50943"/>
    </source>
</evidence>
<dbReference type="PANTHER" id="PTHR40730:SF5">
    <property type="entry name" value="HTH CRO_C1-TYPE DOMAIN-CONTAINING PROTEIN"/>
    <property type="match status" value="1"/>
</dbReference>
<gene>
    <name evidence="2" type="ORF">DV706_12545</name>
</gene>
<accession>A0A4D6HPG8</accession>
<dbReference type="InterPro" id="IPR019293">
    <property type="entry name" value="ThiN"/>
</dbReference>
<feature type="domain" description="HTH cro/C1-type" evidence="1">
    <location>
        <begin position="20"/>
        <end position="48"/>
    </location>
</feature>
<dbReference type="PROSITE" id="PS50943">
    <property type="entry name" value="HTH_CROC1"/>
    <property type="match status" value="1"/>
</dbReference>
<name>A0A4D6HPG8_9EURY</name>
<protein>
    <submittedName>
        <fullName evidence="2">Helix-turn-helix domain-containing protein</fullName>
    </submittedName>
</protein>
<dbReference type="InterPro" id="IPR001387">
    <property type="entry name" value="Cro/C1-type_HTH"/>
</dbReference>
<dbReference type="InterPro" id="IPR036409">
    <property type="entry name" value="Aldolase_II/adducin_N_sf"/>
</dbReference>
<reference evidence="2 3" key="1">
    <citation type="journal article" date="2019" name="Nat. Commun.">
        <title>A new type of DNA phosphorothioation-based antiviral system in archaea.</title>
        <authorList>
            <person name="Xiong L."/>
            <person name="Liu S."/>
            <person name="Chen S."/>
            <person name="Xiao Y."/>
            <person name="Zhu B."/>
            <person name="Gao Y."/>
            <person name="Zhang Y."/>
            <person name="Chen B."/>
            <person name="Luo J."/>
            <person name="Deng Z."/>
            <person name="Chen X."/>
            <person name="Wang L."/>
            <person name="Chen S."/>
        </authorList>
    </citation>
    <scope>NUCLEOTIDE SEQUENCE [LARGE SCALE GENOMIC DNA]</scope>
    <source>
        <strain evidence="2 3">JCM 10635</strain>
    </source>
</reference>
<dbReference type="InterPro" id="IPR010982">
    <property type="entry name" value="Lambda_DNA-bd_dom_sf"/>
</dbReference>
<dbReference type="EMBL" id="CP031305">
    <property type="protein sequence ID" value="QCC55939.1"/>
    <property type="molecule type" value="Genomic_DNA"/>
</dbReference>
<dbReference type="Gene3D" id="3.40.225.10">
    <property type="entry name" value="Class II aldolase/adducin N-terminal domain"/>
    <property type="match status" value="1"/>
</dbReference>
<evidence type="ECO:0000313" key="2">
    <source>
        <dbReference type="EMBL" id="QCC55939.1"/>
    </source>
</evidence>
<proteinExistence type="predicted"/>
<dbReference type="Pfam" id="PF01381">
    <property type="entry name" value="HTH_3"/>
    <property type="match status" value="1"/>
</dbReference>
<dbReference type="Gene3D" id="1.10.260.40">
    <property type="entry name" value="lambda repressor-like DNA-binding domains"/>
    <property type="match status" value="1"/>
</dbReference>
<dbReference type="AlphaFoldDB" id="A0A4D6HPG8"/>
<dbReference type="GeneID" id="39852090"/>
<dbReference type="Proteomes" id="UP000296822">
    <property type="component" value="Chromosome"/>
</dbReference>
<evidence type="ECO:0000313" key="3">
    <source>
        <dbReference type="Proteomes" id="UP000296822"/>
    </source>
</evidence>
<dbReference type="PANTHER" id="PTHR40730">
    <property type="entry name" value="TRANSCRIPTIONAL REGULATOR PROTEIN-LIKE PROTEIN"/>
    <property type="match status" value="1"/>
</dbReference>
<dbReference type="RefSeq" id="WP_006064428.1">
    <property type="nucleotide sequence ID" value="NZ_CP031305.1"/>
</dbReference>
<dbReference type="GO" id="GO:0003677">
    <property type="term" value="F:DNA binding"/>
    <property type="evidence" value="ECO:0007669"/>
    <property type="project" value="InterPro"/>
</dbReference>
<sequence>MQFVEEIVVEEFLPTVRSLLAGALRERGLTQSEVAGMLGISQSAVSKYAHGDVTTNDRIAADERVDALVTELADGLADGDITPVQALIEIEVLIRDLEAGGDLLAQLHEDAVPELADYGSSFRVHDPDSELRTSERVLSSLRRGLRSLENASGFTRLVPAVGSNLVACTPDADDVDDIDDVAGVPGRIFDVKGQATVPADPEFGVSEHVATVLLAARRHGADASAAINITYDPELLDTLAERGHVTAEFDEEGDVASSVGAVIEDQPEATVLYQTGGMGIEPLIYVLGPDAESVAETIRSLI</sequence>
<dbReference type="SUPFAM" id="SSF47413">
    <property type="entry name" value="lambda repressor-like DNA-binding domains"/>
    <property type="match status" value="1"/>
</dbReference>
<organism evidence="2 3">
    <name type="scientific">Natronorubrum bangense</name>
    <dbReference type="NCBI Taxonomy" id="61858"/>
    <lineage>
        <taxon>Archaea</taxon>
        <taxon>Methanobacteriati</taxon>
        <taxon>Methanobacteriota</taxon>
        <taxon>Stenosarchaea group</taxon>
        <taxon>Halobacteria</taxon>
        <taxon>Halobacteriales</taxon>
        <taxon>Natrialbaceae</taxon>
        <taxon>Natronorubrum</taxon>
    </lineage>
</organism>